<keyword evidence="2" id="KW-0238">DNA-binding</keyword>
<dbReference type="PROSITE" id="PS51900">
    <property type="entry name" value="CB"/>
    <property type="match status" value="1"/>
</dbReference>
<dbReference type="AlphaFoldDB" id="A0A1S6UAC4"/>
<evidence type="ECO:0000313" key="3">
    <source>
        <dbReference type="EMBL" id="AQW88397.1"/>
    </source>
</evidence>
<dbReference type="Proteomes" id="UP000190868">
    <property type="component" value="Chromosome"/>
</dbReference>
<dbReference type="InterPro" id="IPR011010">
    <property type="entry name" value="DNA_brk_join_enz"/>
</dbReference>
<sequence length="75" mass="9046">MLKQTHFKDFETIYQEYIKTRTNISPKHLQRIKSFFERFLLPNFTNSDIKKITRKDVVRALSPLPENPESIKKHL</sequence>
<dbReference type="InterPro" id="IPR044068">
    <property type="entry name" value="CB"/>
</dbReference>
<evidence type="ECO:0000256" key="1">
    <source>
        <dbReference type="ARBA" id="ARBA00022908"/>
    </source>
</evidence>
<dbReference type="GO" id="GO:0015074">
    <property type="term" value="P:DNA integration"/>
    <property type="evidence" value="ECO:0007669"/>
    <property type="project" value="UniProtKB-KW"/>
</dbReference>
<dbReference type="InterPro" id="IPR053876">
    <property type="entry name" value="Phage_int_M"/>
</dbReference>
<keyword evidence="1" id="KW-0229">DNA integration</keyword>
<dbReference type="RefSeq" id="WP_236844863.1">
    <property type="nucleotide sequence ID" value="NZ_CP017258.1"/>
</dbReference>
<evidence type="ECO:0000313" key="4">
    <source>
        <dbReference type="Proteomes" id="UP000190868"/>
    </source>
</evidence>
<gene>
    <name evidence="3" type="ORF">CPIN18021_1617</name>
</gene>
<protein>
    <submittedName>
        <fullName evidence="3">Uncharacterized protein</fullName>
    </submittedName>
</protein>
<dbReference type="InterPro" id="IPR010998">
    <property type="entry name" value="Integrase_recombinase_N"/>
</dbReference>
<dbReference type="EMBL" id="CP017258">
    <property type="protein sequence ID" value="AQW88397.1"/>
    <property type="molecule type" value="Genomic_DNA"/>
</dbReference>
<keyword evidence="4" id="KW-1185">Reference proteome</keyword>
<accession>A0A1S6UAC4</accession>
<organism evidence="3 4">
    <name type="scientific">Campylobacter pinnipediorum subsp. caledonicus</name>
    <dbReference type="NCBI Taxonomy" id="1874362"/>
    <lineage>
        <taxon>Bacteria</taxon>
        <taxon>Pseudomonadati</taxon>
        <taxon>Campylobacterota</taxon>
        <taxon>Epsilonproteobacteria</taxon>
        <taxon>Campylobacterales</taxon>
        <taxon>Campylobacteraceae</taxon>
        <taxon>Campylobacter</taxon>
    </lineage>
</organism>
<proteinExistence type="predicted"/>
<name>A0A1S6UAC4_9BACT</name>
<evidence type="ECO:0000256" key="2">
    <source>
        <dbReference type="ARBA" id="ARBA00023125"/>
    </source>
</evidence>
<dbReference type="GO" id="GO:0003677">
    <property type="term" value="F:DNA binding"/>
    <property type="evidence" value="ECO:0007669"/>
    <property type="project" value="UniProtKB-UniRule"/>
</dbReference>
<dbReference type="Pfam" id="PF22022">
    <property type="entry name" value="Phage_int_M"/>
    <property type="match status" value="1"/>
</dbReference>
<reference evidence="4" key="1">
    <citation type="submission" date="2016-09" db="EMBL/GenBank/DDBJ databases">
        <title>Comparative genomics of the Campylobacter concisus group.</title>
        <authorList>
            <person name="Miller W.G."/>
            <person name="Yee E."/>
            <person name="Chapman M.H."/>
            <person name="Huynh S."/>
            <person name="Bono J.L."/>
            <person name="On S.L.W."/>
            <person name="StLeger J."/>
            <person name="Foster G."/>
            <person name="Parker C.T."/>
        </authorList>
    </citation>
    <scope>NUCLEOTIDE SEQUENCE [LARGE SCALE GENOMIC DNA]</scope>
    <source>
        <strain evidence="4">RM18021</strain>
    </source>
</reference>
<dbReference type="SUPFAM" id="SSF56349">
    <property type="entry name" value="DNA breaking-rejoining enzymes"/>
    <property type="match status" value="1"/>
</dbReference>
<dbReference type="Gene3D" id="1.10.150.130">
    <property type="match status" value="1"/>
</dbReference>